<evidence type="ECO:0000313" key="4">
    <source>
        <dbReference type="Proteomes" id="UP000532010"/>
    </source>
</evidence>
<keyword evidence="2" id="KW-1133">Transmembrane helix</keyword>
<proteinExistence type="predicted"/>
<dbReference type="RefSeq" id="WP_183446883.1">
    <property type="nucleotide sequence ID" value="NZ_JACHWB010000001.1"/>
</dbReference>
<evidence type="ECO:0000313" key="3">
    <source>
        <dbReference type="EMBL" id="MBB3017518.1"/>
    </source>
</evidence>
<organism evidence="3 4">
    <name type="scientific">Microvirga lupini</name>
    <dbReference type="NCBI Taxonomy" id="420324"/>
    <lineage>
        <taxon>Bacteria</taxon>
        <taxon>Pseudomonadati</taxon>
        <taxon>Pseudomonadota</taxon>
        <taxon>Alphaproteobacteria</taxon>
        <taxon>Hyphomicrobiales</taxon>
        <taxon>Methylobacteriaceae</taxon>
        <taxon>Microvirga</taxon>
    </lineage>
</organism>
<dbReference type="Proteomes" id="UP000532010">
    <property type="component" value="Unassembled WGS sequence"/>
</dbReference>
<keyword evidence="4" id="KW-1185">Reference proteome</keyword>
<accession>A0A7W4VHX8</accession>
<comment type="caution">
    <text evidence="3">The sequence shown here is derived from an EMBL/GenBank/DDBJ whole genome shotgun (WGS) entry which is preliminary data.</text>
</comment>
<feature type="region of interest" description="Disordered" evidence="1">
    <location>
        <begin position="1"/>
        <end position="23"/>
    </location>
</feature>
<sequence length="102" mass="12228">MARLSAEERKRQEQARREANEKERREYWEVLIQGTRDGHEKTRLMFDQRQENLYRRLEELELNLRDEIREHGRTTRIWLGLLSLSVVILIGILLWLGAEGGV</sequence>
<protein>
    <submittedName>
        <fullName evidence="3">Uncharacterized protein</fullName>
    </submittedName>
</protein>
<gene>
    <name evidence="3" type="ORF">FHR70_000558</name>
</gene>
<reference evidence="3 4" key="1">
    <citation type="submission" date="2020-08" db="EMBL/GenBank/DDBJ databases">
        <title>The Agave Microbiome: Exploring the role of microbial communities in plant adaptations to desert environments.</title>
        <authorList>
            <person name="Partida-Martinez L.P."/>
        </authorList>
    </citation>
    <scope>NUCLEOTIDE SEQUENCE [LARGE SCALE GENOMIC DNA]</scope>
    <source>
        <strain evidence="3 4">AT3.9</strain>
    </source>
</reference>
<feature type="transmembrane region" description="Helical" evidence="2">
    <location>
        <begin position="77"/>
        <end position="98"/>
    </location>
</feature>
<evidence type="ECO:0000256" key="1">
    <source>
        <dbReference type="SAM" id="MobiDB-lite"/>
    </source>
</evidence>
<keyword evidence="2" id="KW-0472">Membrane</keyword>
<keyword evidence="2" id="KW-0812">Transmembrane</keyword>
<name>A0A7W4VHX8_9HYPH</name>
<dbReference type="EMBL" id="JACHWB010000001">
    <property type="protein sequence ID" value="MBB3017518.1"/>
    <property type="molecule type" value="Genomic_DNA"/>
</dbReference>
<dbReference type="AlphaFoldDB" id="A0A7W4VHX8"/>
<evidence type="ECO:0000256" key="2">
    <source>
        <dbReference type="SAM" id="Phobius"/>
    </source>
</evidence>